<feature type="transmembrane region" description="Helical" evidence="9">
    <location>
        <begin position="504"/>
        <end position="527"/>
    </location>
</feature>
<evidence type="ECO:0000313" key="10">
    <source>
        <dbReference type="EMBL" id="KAK4139961.1"/>
    </source>
</evidence>
<feature type="transmembrane region" description="Helical" evidence="9">
    <location>
        <begin position="344"/>
        <end position="372"/>
    </location>
</feature>
<dbReference type="FunFam" id="1.20.1730.10:FF:000006">
    <property type="entry name" value="Urea active transporter"/>
    <property type="match status" value="1"/>
</dbReference>
<evidence type="ECO:0000313" key="11">
    <source>
        <dbReference type="Proteomes" id="UP001302676"/>
    </source>
</evidence>
<feature type="transmembrane region" description="Helical" evidence="9">
    <location>
        <begin position="581"/>
        <end position="600"/>
    </location>
</feature>
<feature type="transmembrane region" description="Helical" evidence="9">
    <location>
        <begin position="405"/>
        <end position="430"/>
    </location>
</feature>
<keyword evidence="3" id="KW-0813">Transport</keyword>
<dbReference type="InterPro" id="IPR038377">
    <property type="entry name" value="Na/Glc_symporter_sf"/>
</dbReference>
<comment type="similarity">
    <text evidence="2 7">Belongs to the sodium:solute symporter (SSF) (TC 2.A.21) family.</text>
</comment>
<dbReference type="NCBIfam" id="TIGR00813">
    <property type="entry name" value="sss"/>
    <property type="match status" value="1"/>
</dbReference>
<dbReference type="CDD" id="cd11476">
    <property type="entry name" value="SLC5sbd_DUR3"/>
    <property type="match status" value="1"/>
</dbReference>
<feature type="region of interest" description="Disordered" evidence="8">
    <location>
        <begin position="667"/>
        <end position="692"/>
    </location>
</feature>
<evidence type="ECO:0000256" key="2">
    <source>
        <dbReference type="ARBA" id="ARBA00006434"/>
    </source>
</evidence>
<gene>
    <name evidence="10" type="ORF">C8A04DRAFT_15379</name>
</gene>
<evidence type="ECO:0000256" key="9">
    <source>
        <dbReference type="SAM" id="Phobius"/>
    </source>
</evidence>
<feature type="transmembrane region" description="Helical" evidence="9">
    <location>
        <begin position="139"/>
        <end position="161"/>
    </location>
</feature>
<keyword evidence="5 9" id="KW-1133">Transmembrane helix</keyword>
<feature type="transmembrane region" description="Helical" evidence="9">
    <location>
        <begin position="612"/>
        <end position="637"/>
    </location>
</feature>
<comment type="caution">
    <text evidence="10">The sequence shown here is derived from an EMBL/GenBank/DDBJ whole genome shotgun (WGS) entry which is preliminary data.</text>
</comment>
<feature type="transmembrane region" description="Helical" evidence="9">
    <location>
        <begin position="173"/>
        <end position="192"/>
    </location>
</feature>
<evidence type="ECO:0000256" key="3">
    <source>
        <dbReference type="ARBA" id="ARBA00022448"/>
    </source>
</evidence>
<reference evidence="10" key="1">
    <citation type="journal article" date="2023" name="Mol. Phylogenet. Evol.">
        <title>Genome-scale phylogeny and comparative genomics of the fungal order Sordariales.</title>
        <authorList>
            <person name="Hensen N."/>
            <person name="Bonometti L."/>
            <person name="Westerberg I."/>
            <person name="Brannstrom I.O."/>
            <person name="Guillou S."/>
            <person name="Cros-Aarteil S."/>
            <person name="Calhoun S."/>
            <person name="Haridas S."/>
            <person name="Kuo A."/>
            <person name="Mondo S."/>
            <person name="Pangilinan J."/>
            <person name="Riley R."/>
            <person name="LaButti K."/>
            <person name="Andreopoulos B."/>
            <person name="Lipzen A."/>
            <person name="Chen C."/>
            <person name="Yan M."/>
            <person name="Daum C."/>
            <person name="Ng V."/>
            <person name="Clum A."/>
            <person name="Steindorff A."/>
            <person name="Ohm R.A."/>
            <person name="Martin F."/>
            <person name="Silar P."/>
            <person name="Natvig D.O."/>
            <person name="Lalanne C."/>
            <person name="Gautier V."/>
            <person name="Ament-Velasquez S.L."/>
            <person name="Kruys A."/>
            <person name="Hutchinson M.I."/>
            <person name="Powell A.J."/>
            <person name="Barry K."/>
            <person name="Miller A.N."/>
            <person name="Grigoriev I.V."/>
            <person name="Debuchy R."/>
            <person name="Gladieux P."/>
            <person name="Hiltunen Thoren M."/>
            <person name="Johannesson H."/>
        </authorList>
    </citation>
    <scope>NUCLEOTIDE SEQUENCE</scope>
    <source>
        <strain evidence="10">CBS 141.50</strain>
    </source>
</reference>
<dbReference type="PROSITE" id="PS50283">
    <property type="entry name" value="NA_SOLUT_SYMP_3"/>
    <property type="match status" value="1"/>
</dbReference>
<dbReference type="PANTHER" id="PTHR46154:SF4">
    <property type="entry name" value="UREA ACTIVE TRANSPORTER"/>
    <property type="match status" value="1"/>
</dbReference>
<dbReference type="InterPro" id="IPR001734">
    <property type="entry name" value="Na/solute_symporter"/>
</dbReference>
<sequence length="692" mass="73950">MDHAASNKEHLSNAALGQGVGYGIVLGLGGAFALGMILVTFILRRYNREVQTSEMFNTAGRTVKSGLVASAVVSSWTWAATLLQSTGVCYRYGVSGPFWYASGATVQILLFATLAIELKRRAPNAHTYLEIIKARYGTFAHIVFLVFGLATNILVSLMLIVGGSATVNALTGMHTIAAIYLLPIGVIAYTLVGGLKATILTDWVHTFILLIIIIVFSLTAYASHDVLGSPGAVYDLLVKAAARHPVDGNKDGSYLTMQSREGAIFFVINIVGNFGTVFLDNGYYNKAIAASPVHALPGYILGGLCWFAIPWLTATTMGLTALAMENTPWFPTYPDRMSDADVSAGLVLPYAAVALLGKGGAIGTLLIVFMAVTSATSSQLIAVSTICTYDLYRTYFNPSASGKRLIWTSHAVVVGYGLFIATFSVGLWYAGVSMGYLYLMMGVIISSAVLPATLALVWAGQNKWAASLSPIIGLACALIAWLVTAKKECGDLGVACTGSNNPMLAGNVAALLSPVVLVAVFTLIFGVDKYDWKSMMEIRRGDDHDLADAAGMDLEDIPGGHNETTVEFDEEQRKLSRAGKISKTATVVMTLAFLILWPMPMYGSGYIFSKPFFTGWVTIGIIWIFCSFIGVGLFPLFESRATLARTVKNIFLDVTGKSHPKTIHAQAVEGQKTSGDVTPTEKSAPKSIVESG</sequence>
<keyword evidence="4 9" id="KW-0812">Transmembrane</keyword>
<dbReference type="EMBL" id="MU853644">
    <property type="protein sequence ID" value="KAK4139961.1"/>
    <property type="molecule type" value="Genomic_DNA"/>
</dbReference>
<keyword evidence="11" id="KW-1185">Reference proteome</keyword>
<evidence type="ECO:0000256" key="1">
    <source>
        <dbReference type="ARBA" id="ARBA00004141"/>
    </source>
</evidence>
<feature type="transmembrane region" description="Helical" evidence="9">
    <location>
        <begin position="464"/>
        <end position="484"/>
    </location>
</feature>
<dbReference type="GO" id="GO:0015489">
    <property type="term" value="F:putrescine transmembrane transporter activity"/>
    <property type="evidence" value="ECO:0007669"/>
    <property type="project" value="TreeGrafter"/>
</dbReference>
<dbReference type="AlphaFoldDB" id="A0AAN6UWA7"/>
<name>A0AAN6UWA7_9PEZI</name>
<dbReference type="GO" id="GO:0015606">
    <property type="term" value="F:spermidine transmembrane transporter activity"/>
    <property type="evidence" value="ECO:0007669"/>
    <property type="project" value="TreeGrafter"/>
</dbReference>
<feature type="transmembrane region" description="Helical" evidence="9">
    <location>
        <begin position="98"/>
        <end position="118"/>
    </location>
</feature>
<evidence type="ECO:0000256" key="8">
    <source>
        <dbReference type="SAM" id="MobiDB-lite"/>
    </source>
</evidence>
<feature type="transmembrane region" description="Helical" evidence="9">
    <location>
        <begin position="63"/>
        <end position="83"/>
    </location>
</feature>
<dbReference type="GeneID" id="87815078"/>
<reference evidence="10" key="2">
    <citation type="submission" date="2023-05" db="EMBL/GenBank/DDBJ databases">
        <authorList>
            <consortium name="Lawrence Berkeley National Laboratory"/>
            <person name="Steindorff A."/>
            <person name="Hensen N."/>
            <person name="Bonometti L."/>
            <person name="Westerberg I."/>
            <person name="Brannstrom I.O."/>
            <person name="Guillou S."/>
            <person name="Cros-Aarteil S."/>
            <person name="Calhoun S."/>
            <person name="Haridas S."/>
            <person name="Kuo A."/>
            <person name="Mondo S."/>
            <person name="Pangilinan J."/>
            <person name="Riley R."/>
            <person name="Labutti K."/>
            <person name="Andreopoulos B."/>
            <person name="Lipzen A."/>
            <person name="Chen C."/>
            <person name="Yanf M."/>
            <person name="Daum C."/>
            <person name="Ng V."/>
            <person name="Clum A."/>
            <person name="Ohm R."/>
            <person name="Martin F."/>
            <person name="Silar P."/>
            <person name="Natvig D."/>
            <person name="Lalanne C."/>
            <person name="Gautier V."/>
            <person name="Ament-Velasquez S.L."/>
            <person name="Kruys A."/>
            <person name="Hutchinson M.I."/>
            <person name="Powell A.J."/>
            <person name="Barry K."/>
            <person name="Miller A.N."/>
            <person name="Grigoriev I.V."/>
            <person name="Debuchy R."/>
            <person name="Gladieux P."/>
            <person name="Thoren M.H."/>
            <person name="Johannesson H."/>
        </authorList>
    </citation>
    <scope>NUCLEOTIDE SEQUENCE</scope>
    <source>
        <strain evidence="10">CBS 141.50</strain>
    </source>
</reference>
<dbReference type="Pfam" id="PF00474">
    <property type="entry name" value="SSF"/>
    <property type="match status" value="1"/>
</dbReference>
<protein>
    <submittedName>
        <fullName evidence="10">Sodium:solute symporter family-domain-containing protein</fullName>
    </submittedName>
</protein>
<accession>A0AAN6UWA7</accession>
<feature type="transmembrane region" description="Helical" evidence="9">
    <location>
        <begin position="204"/>
        <end position="222"/>
    </location>
</feature>
<feature type="transmembrane region" description="Helical" evidence="9">
    <location>
        <begin position="263"/>
        <end position="284"/>
    </location>
</feature>
<evidence type="ECO:0000256" key="5">
    <source>
        <dbReference type="ARBA" id="ARBA00022989"/>
    </source>
</evidence>
<evidence type="ECO:0000256" key="4">
    <source>
        <dbReference type="ARBA" id="ARBA00022692"/>
    </source>
</evidence>
<feature type="compositionally biased region" description="Polar residues" evidence="8">
    <location>
        <begin position="671"/>
        <end position="681"/>
    </location>
</feature>
<dbReference type="Gene3D" id="1.20.1730.10">
    <property type="entry name" value="Sodium/glucose cotransporter"/>
    <property type="match status" value="1"/>
</dbReference>
<dbReference type="PANTHER" id="PTHR46154">
    <property type="match status" value="1"/>
</dbReference>
<feature type="transmembrane region" description="Helical" evidence="9">
    <location>
        <begin position="436"/>
        <end position="457"/>
    </location>
</feature>
<evidence type="ECO:0000256" key="6">
    <source>
        <dbReference type="ARBA" id="ARBA00023136"/>
    </source>
</evidence>
<dbReference type="Proteomes" id="UP001302676">
    <property type="component" value="Unassembled WGS sequence"/>
</dbReference>
<keyword evidence="6 9" id="KW-0472">Membrane</keyword>
<dbReference type="GO" id="GO:0015204">
    <property type="term" value="F:urea transmembrane transporter activity"/>
    <property type="evidence" value="ECO:0007669"/>
    <property type="project" value="InterPro"/>
</dbReference>
<comment type="subcellular location">
    <subcellularLocation>
        <location evidence="1">Membrane</location>
        <topology evidence="1">Multi-pass membrane protein</topology>
    </subcellularLocation>
</comment>
<proteinExistence type="inferred from homology"/>
<evidence type="ECO:0000256" key="7">
    <source>
        <dbReference type="RuleBase" id="RU362091"/>
    </source>
</evidence>
<feature type="transmembrane region" description="Helical" evidence="9">
    <location>
        <begin position="20"/>
        <end position="43"/>
    </location>
</feature>
<dbReference type="GO" id="GO:0005886">
    <property type="term" value="C:plasma membrane"/>
    <property type="evidence" value="ECO:0007669"/>
    <property type="project" value="TreeGrafter"/>
</dbReference>
<dbReference type="RefSeq" id="XP_062633332.1">
    <property type="nucleotide sequence ID" value="XM_062778465.1"/>
</dbReference>
<feature type="transmembrane region" description="Helical" evidence="9">
    <location>
        <begin position="296"/>
        <end position="324"/>
    </location>
</feature>
<dbReference type="InterPro" id="IPR031155">
    <property type="entry name" value="DUR"/>
</dbReference>
<organism evidence="10 11">
    <name type="scientific">Dichotomopilus funicola</name>
    <dbReference type="NCBI Taxonomy" id="1934379"/>
    <lineage>
        <taxon>Eukaryota</taxon>
        <taxon>Fungi</taxon>
        <taxon>Dikarya</taxon>
        <taxon>Ascomycota</taxon>
        <taxon>Pezizomycotina</taxon>
        <taxon>Sordariomycetes</taxon>
        <taxon>Sordariomycetidae</taxon>
        <taxon>Sordariales</taxon>
        <taxon>Chaetomiaceae</taxon>
        <taxon>Dichotomopilus</taxon>
    </lineage>
</organism>